<dbReference type="InterPro" id="IPR035971">
    <property type="entry name" value="CBD_sf"/>
</dbReference>
<dbReference type="GO" id="GO:0030248">
    <property type="term" value="F:cellulose binding"/>
    <property type="evidence" value="ECO:0007669"/>
    <property type="project" value="InterPro"/>
</dbReference>
<dbReference type="CAZy" id="CBM1">
    <property type="family name" value="Carbohydrate-Binding Module Family 1"/>
</dbReference>
<sequence>MFAKALLSIAALLLISAHVSASHCVGTWGQCGGKNYHGPTCCQTAPATSCKSYGEYYSQCAPHCDGGRPCYKDGHCTNNHNKRNSIGRIICPAGYTCTTDQWCV</sequence>
<dbReference type="Pfam" id="PF00734">
    <property type="entry name" value="CBM_1"/>
    <property type="match status" value="1"/>
</dbReference>
<feature type="signal peptide" evidence="2">
    <location>
        <begin position="1"/>
        <end position="21"/>
    </location>
</feature>
<evidence type="ECO:0000313" key="4">
    <source>
        <dbReference type="EMBL" id="AAM93996.1"/>
    </source>
</evidence>
<feature type="chain" id="PRO_5004293873" evidence="2">
    <location>
        <begin position="22"/>
        <end position="104"/>
    </location>
</feature>
<dbReference type="SUPFAM" id="SSF57180">
    <property type="entry name" value="Cellulose-binding domain"/>
    <property type="match status" value="1"/>
</dbReference>
<dbReference type="AlphaFoldDB" id="Q7XZ28"/>
<evidence type="ECO:0000259" key="3">
    <source>
        <dbReference type="PROSITE" id="PS51164"/>
    </source>
</evidence>
<dbReference type="GO" id="GO:0005576">
    <property type="term" value="C:extracellular region"/>
    <property type="evidence" value="ECO:0007669"/>
    <property type="project" value="InterPro"/>
</dbReference>
<evidence type="ECO:0000256" key="2">
    <source>
        <dbReference type="SAM" id="SignalP"/>
    </source>
</evidence>
<dbReference type="GO" id="GO:0016787">
    <property type="term" value="F:hydrolase activity"/>
    <property type="evidence" value="ECO:0007669"/>
    <property type="project" value="UniProtKB-KW"/>
</dbReference>
<name>Q7XZ28_GRIJA</name>
<dbReference type="EMBL" id="AY123124">
    <property type="protein sequence ID" value="AAM93996.1"/>
    <property type="molecule type" value="mRNA"/>
</dbReference>
<keyword evidence="4" id="KW-0378">Hydrolase</keyword>
<dbReference type="PROSITE" id="PS51164">
    <property type="entry name" value="CBM1_2"/>
    <property type="match status" value="1"/>
</dbReference>
<protein>
    <submittedName>
        <fullName evidence="4">Cellobiohydrolase</fullName>
    </submittedName>
</protein>
<dbReference type="InterPro" id="IPR000254">
    <property type="entry name" value="CBD"/>
</dbReference>
<proteinExistence type="evidence at transcript level"/>
<organism evidence="4">
    <name type="scientific">Griffithsia japonica</name>
    <name type="common">Red alga</name>
    <dbReference type="NCBI Taxonomy" id="83288"/>
    <lineage>
        <taxon>Eukaryota</taxon>
        <taxon>Rhodophyta</taxon>
        <taxon>Florideophyceae</taxon>
        <taxon>Rhodymeniophycidae</taxon>
        <taxon>Ceramiales</taxon>
        <taxon>Ceramiaceae</taxon>
        <taxon>Griffithsia</taxon>
    </lineage>
</organism>
<evidence type="ECO:0000256" key="1">
    <source>
        <dbReference type="ARBA" id="ARBA00022729"/>
    </source>
</evidence>
<keyword evidence="1 2" id="KW-0732">Signal</keyword>
<accession>Q7XZ28</accession>
<dbReference type="GO" id="GO:0005975">
    <property type="term" value="P:carbohydrate metabolic process"/>
    <property type="evidence" value="ECO:0007669"/>
    <property type="project" value="InterPro"/>
</dbReference>
<feature type="domain" description="CBM1" evidence="3">
    <location>
        <begin position="23"/>
        <end position="61"/>
    </location>
</feature>
<reference evidence="4" key="1">
    <citation type="submission" date="2002-06" db="EMBL/GenBank/DDBJ databases">
        <authorList>
            <person name="Liu C.L."/>
            <person name="Lee Y.K."/>
            <person name="Lee H.K."/>
        </authorList>
    </citation>
    <scope>NUCLEOTIDE SEQUENCE</scope>
</reference>
<dbReference type="SMART" id="SM00236">
    <property type="entry name" value="fCBD"/>
    <property type="match status" value="1"/>
</dbReference>